<dbReference type="InterPro" id="IPR052022">
    <property type="entry name" value="26kDa_periplasmic_antigen"/>
</dbReference>
<accession>A0A4R1QDW8</accession>
<dbReference type="EMBL" id="SLUL01000009">
    <property type="protein sequence ID" value="TCL48401.1"/>
    <property type="molecule type" value="Genomic_DNA"/>
</dbReference>
<dbReference type="RefSeq" id="WP_132948729.1">
    <property type="nucleotide sequence ID" value="NZ_SLUL01000009.1"/>
</dbReference>
<dbReference type="PANTHER" id="PTHR34387:SF1">
    <property type="entry name" value="PERIPLASMIC IMMUNOGENIC PROTEIN"/>
    <property type="match status" value="1"/>
</dbReference>
<dbReference type="OrthoDB" id="9785192at2"/>
<dbReference type="InterPro" id="IPR007497">
    <property type="entry name" value="SIMPL/DUF541"/>
</dbReference>
<dbReference type="GO" id="GO:0006974">
    <property type="term" value="P:DNA damage response"/>
    <property type="evidence" value="ECO:0007669"/>
    <property type="project" value="TreeGrafter"/>
</dbReference>
<keyword evidence="2" id="KW-1185">Reference proteome</keyword>
<gene>
    <name evidence="1" type="ORF">EDD69_10931</name>
</gene>
<evidence type="ECO:0000313" key="2">
    <source>
        <dbReference type="Proteomes" id="UP000295658"/>
    </source>
</evidence>
<dbReference type="Proteomes" id="UP000295658">
    <property type="component" value="Unassembled WGS sequence"/>
</dbReference>
<evidence type="ECO:0008006" key="3">
    <source>
        <dbReference type="Google" id="ProtNLM"/>
    </source>
</evidence>
<reference evidence="1 2" key="1">
    <citation type="submission" date="2019-03" db="EMBL/GenBank/DDBJ databases">
        <title>Genomic Encyclopedia of Type Strains, Phase IV (KMG-IV): sequencing the most valuable type-strain genomes for metagenomic binning, comparative biology and taxonomic classification.</title>
        <authorList>
            <person name="Goeker M."/>
        </authorList>
    </citation>
    <scope>NUCLEOTIDE SEQUENCE [LARGE SCALE GENOMIC DNA]</scope>
    <source>
        <strain evidence="1 2">DSM 24979</strain>
    </source>
</reference>
<sequence>MNETMSVIGQGEVHAKPDTVIITLGVKTEHRNAKEAVSENAARSQAMIQALKQIGIDENDIETVSFSLYPKYDYTAGAPQIIGYEVEHLFDITVRQVQNAGAIYETATENGANVARNIQFVLKNANPYYQQALAQAVRNAREKAATIARTLGVLLYETPFQVKETSTVPSVKRMAQTAVLAEGAPPIQAQEVTISATVQAVFAYHSERF</sequence>
<evidence type="ECO:0000313" key="1">
    <source>
        <dbReference type="EMBL" id="TCL48401.1"/>
    </source>
</evidence>
<proteinExistence type="predicted"/>
<dbReference type="Gene3D" id="3.30.70.2970">
    <property type="entry name" value="Protein of unknown function (DUF541), domain 2"/>
    <property type="match status" value="1"/>
</dbReference>
<dbReference type="AlphaFoldDB" id="A0A4R1QDW8"/>
<organism evidence="1 2">
    <name type="scientific">Thermolongibacillus altinsuensis</name>
    <dbReference type="NCBI Taxonomy" id="575256"/>
    <lineage>
        <taxon>Bacteria</taxon>
        <taxon>Bacillati</taxon>
        <taxon>Bacillota</taxon>
        <taxon>Bacilli</taxon>
        <taxon>Bacillales</taxon>
        <taxon>Anoxybacillaceae</taxon>
        <taxon>Thermolongibacillus</taxon>
    </lineage>
</organism>
<comment type="caution">
    <text evidence="1">The sequence shown here is derived from an EMBL/GenBank/DDBJ whole genome shotgun (WGS) entry which is preliminary data.</text>
</comment>
<name>A0A4R1QDW8_9BACL</name>
<dbReference type="PANTHER" id="PTHR34387">
    <property type="entry name" value="SLR1258 PROTEIN"/>
    <property type="match status" value="1"/>
</dbReference>
<protein>
    <recommendedName>
        <fullName evidence="3">Secreted protein</fullName>
    </recommendedName>
</protein>
<dbReference type="Gene3D" id="3.30.110.170">
    <property type="entry name" value="Protein of unknown function (DUF541), domain 1"/>
    <property type="match status" value="1"/>
</dbReference>
<dbReference type="Pfam" id="PF04402">
    <property type="entry name" value="SIMPL"/>
    <property type="match status" value="1"/>
</dbReference>